<proteinExistence type="predicted"/>
<sequence length="325" mass="36373">MLRKLLVALALLGTLNAAGAAELKGWVLESQDYPKHQGMQYFFEQIKARSGGKYEGKILWRESLGDQKAALPQFKKGQLDIAVLSNAPLYEAVPEMEVLSLPFIFKNTEHMLKTLDGEVGKGLEASLAAKGYIVLAWYDGGARSFYSRNKPLRNPSDFEKLKVRVANKAELKRMVSALGAEPNTLAYDKVKGALERGEIDVAENDLISYQLSEQYKFAKYYVISNHSVLPEAMVVSTQLWQKLSSAEREMFKQTARESAARMHELWVKKTATIRTALEKQGVKFYDMNDNSGFVSRLRSVYTPVLSNPKSGDLMLKVMTLAGSQT</sequence>
<dbReference type="Gene3D" id="3.40.190.170">
    <property type="entry name" value="Bacterial extracellular solute-binding protein, family 7"/>
    <property type="match status" value="1"/>
</dbReference>
<feature type="signal peptide" evidence="2">
    <location>
        <begin position="1"/>
        <end position="20"/>
    </location>
</feature>
<dbReference type="Proteomes" id="UP001331561">
    <property type="component" value="Unassembled WGS sequence"/>
</dbReference>
<evidence type="ECO:0000313" key="3">
    <source>
        <dbReference type="EMBL" id="MEC5384617.1"/>
    </source>
</evidence>
<keyword evidence="1 2" id="KW-0732">Signal</keyword>
<dbReference type="InterPro" id="IPR038404">
    <property type="entry name" value="TRAP_DctP_sf"/>
</dbReference>
<dbReference type="NCBIfam" id="NF037995">
    <property type="entry name" value="TRAP_S1"/>
    <property type="match status" value="1"/>
</dbReference>
<dbReference type="Pfam" id="PF03480">
    <property type="entry name" value="DctP"/>
    <property type="match status" value="1"/>
</dbReference>
<organism evidence="3 4">
    <name type="scientific">Uliginosibacterium silvisoli</name>
    <dbReference type="NCBI Taxonomy" id="3114758"/>
    <lineage>
        <taxon>Bacteria</taxon>
        <taxon>Pseudomonadati</taxon>
        <taxon>Pseudomonadota</taxon>
        <taxon>Betaproteobacteria</taxon>
        <taxon>Rhodocyclales</taxon>
        <taxon>Zoogloeaceae</taxon>
        <taxon>Uliginosibacterium</taxon>
    </lineage>
</organism>
<dbReference type="NCBIfam" id="TIGR00787">
    <property type="entry name" value="dctP"/>
    <property type="match status" value="1"/>
</dbReference>
<comment type="caution">
    <text evidence="3">The sequence shown here is derived from an EMBL/GenBank/DDBJ whole genome shotgun (WGS) entry which is preliminary data.</text>
</comment>
<accession>A0ABU6JY79</accession>
<evidence type="ECO:0000256" key="2">
    <source>
        <dbReference type="SAM" id="SignalP"/>
    </source>
</evidence>
<reference evidence="3 4" key="1">
    <citation type="submission" date="2024-01" db="EMBL/GenBank/DDBJ databases">
        <title>Uliginosibacterium soil sp. nov.</title>
        <authorList>
            <person name="Lv Y."/>
        </authorList>
    </citation>
    <scope>NUCLEOTIDE SEQUENCE [LARGE SCALE GENOMIC DNA]</scope>
    <source>
        <strain evidence="3 4">H3</strain>
    </source>
</reference>
<dbReference type="InterPro" id="IPR018389">
    <property type="entry name" value="DctP_fam"/>
</dbReference>
<dbReference type="PANTHER" id="PTHR33376">
    <property type="match status" value="1"/>
</dbReference>
<dbReference type="PANTHER" id="PTHR33376:SF2">
    <property type="entry name" value="DICARBOXYLATE-BINDING PERIPLASMIC PROTEIN"/>
    <property type="match status" value="1"/>
</dbReference>
<evidence type="ECO:0000256" key="1">
    <source>
        <dbReference type="ARBA" id="ARBA00022729"/>
    </source>
</evidence>
<keyword evidence="4" id="KW-1185">Reference proteome</keyword>
<feature type="chain" id="PRO_5046590991" evidence="2">
    <location>
        <begin position="21"/>
        <end position="325"/>
    </location>
</feature>
<dbReference type="RefSeq" id="WP_327597590.1">
    <property type="nucleotide sequence ID" value="NZ_JAYXHS010000001.1"/>
</dbReference>
<name>A0ABU6JY79_9RHOO</name>
<dbReference type="EMBL" id="JAYXHS010000001">
    <property type="protein sequence ID" value="MEC5384617.1"/>
    <property type="molecule type" value="Genomic_DNA"/>
</dbReference>
<gene>
    <name evidence="3" type="primary">dctP</name>
    <name evidence="3" type="ORF">VVD49_02725</name>
</gene>
<evidence type="ECO:0000313" key="4">
    <source>
        <dbReference type="Proteomes" id="UP001331561"/>
    </source>
</evidence>
<dbReference type="InterPro" id="IPR004682">
    <property type="entry name" value="TRAP_DctP"/>
</dbReference>
<protein>
    <submittedName>
        <fullName evidence="3">TRAP transporter substrate-binding protein DctP</fullName>
    </submittedName>
</protein>